<dbReference type="InterPro" id="IPR050986">
    <property type="entry name" value="GutQ/KpsF_isomerases"/>
</dbReference>
<dbReference type="InterPro" id="IPR035474">
    <property type="entry name" value="SIS_Kpsf"/>
</dbReference>
<dbReference type="PANTHER" id="PTHR42745">
    <property type="match status" value="1"/>
</dbReference>
<dbReference type="Gene3D" id="3.10.580.10">
    <property type="entry name" value="CBS-domain"/>
    <property type="match status" value="1"/>
</dbReference>
<feature type="domain" description="CBS" evidence="5">
    <location>
        <begin position="289"/>
        <end position="350"/>
    </location>
</feature>
<dbReference type="InterPro" id="IPR001347">
    <property type="entry name" value="SIS_dom"/>
</dbReference>
<evidence type="ECO:0000256" key="4">
    <source>
        <dbReference type="PROSITE-ProRule" id="PRU00703"/>
    </source>
</evidence>
<evidence type="ECO:0000256" key="1">
    <source>
        <dbReference type="ARBA" id="ARBA00008165"/>
    </source>
</evidence>
<dbReference type="InterPro" id="IPR000644">
    <property type="entry name" value="CBS_dom"/>
</dbReference>
<dbReference type="GO" id="GO:0097367">
    <property type="term" value="F:carbohydrate derivative binding"/>
    <property type="evidence" value="ECO:0007669"/>
    <property type="project" value="InterPro"/>
</dbReference>
<dbReference type="SUPFAM" id="SSF53697">
    <property type="entry name" value="SIS domain"/>
    <property type="match status" value="1"/>
</dbReference>
<evidence type="ECO:0000256" key="2">
    <source>
        <dbReference type="ARBA" id="ARBA00022737"/>
    </source>
</evidence>
<keyword evidence="3 4" id="KW-0129">CBS domain</keyword>
<dbReference type="InterPro" id="IPR046342">
    <property type="entry name" value="CBS_dom_sf"/>
</dbReference>
<dbReference type="EMBL" id="JACDTY010000009">
    <property type="protein sequence ID" value="MBA1142496.1"/>
    <property type="molecule type" value="Genomic_DNA"/>
</dbReference>
<evidence type="ECO:0000313" key="8">
    <source>
        <dbReference type="Proteomes" id="UP000558284"/>
    </source>
</evidence>
<name>A0A838B795_9HYPH</name>
<dbReference type="InterPro" id="IPR004800">
    <property type="entry name" value="KdsD/KpsF-type"/>
</dbReference>
<organism evidence="7 8">
    <name type="scientific">Mesorhizobium neociceri</name>
    <dbReference type="NCBI Taxonomy" id="1307853"/>
    <lineage>
        <taxon>Bacteria</taxon>
        <taxon>Pseudomonadati</taxon>
        <taxon>Pseudomonadota</taxon>
        <taxon>Alphaproteobacteria</taxon>
        <taxon>Hyphomicrobiales</taxon>
        <taxon>Phyllobacteriaceae</taxon>
        <taxon>Mesorhizobium</taxon>
    </lineage>
</organism>
<dbReference type="Pfam" id="PF00571">
    <property type="entry name" value="CBS"/>
    <property type="match status" value="1"/>
</dbReference>
<dbReference type="RefSeq" id="WP_181059329.1">
    <property type="nucleotide sequence ID" value="NZ_JACDTY010000009.1"/>
</dbReference>
<comment type="caution">
    <text evidence="7">The sequence shown here is derived from an EMBL/GenBank/DDBJ whole genome shotgun (WGS) entry which is preliminary data.</text>
</comment>
<dbReference type="AlphaFoldDB" id="A0A838B795"/>
<dbReference type="PROSITE" id="PS51371">
    <property type="entry name" value="CBS"/>
    <property type="match status" value="1"/>
</dbReference>
<keyword evidence="2" id="KW-0677">Repeat</keyword>
<dbReference type="NCBIfam" id="TIGR00393">
    <property type="entry name" value="kpsF"/>
    <property type="match status" value="1"/>
</dbReference>
<protein>
    <submittedName>
        <fullName evidence="7">KpsF/GutQ family sugar-phosphate isomerase</fullName>
    </submittedName>
</protein>
<accession>A0A838B795</accession>
<evidence type="ECO:0000259" key="5">
    <source>
        <dbReference type="PROSITE" id="PS51371"/>
    </source>
</evidence>
<dbReference type="Pfam" id="PF01380">
    <property type="entry name" value="SIS"/>
    <property type="match status" value="1"/>
</dbReference>
<dbReference type="GO" id="GO:0005975">
    <property type="term" value="P:carbohydrate metabolic process"/>
    <property type="evidence" value="ECO:0007669"/>
    <property type="project" value="InterPro"/>
</dbReference>
<proteinExistence type="inferred from homology"/>
<evidence type="ECO:0000313" key="7">
    <source>
        <dbReference type="EMBL" id="MBA1142496.1"/>
    </source>
</evidence>
<keyword evidence="8" id="KW-1185">Reference proteome</keyword>
<sequence>MSGQNLTNTPYSKRAGADWLQMLDRAREVICGEAKALEAVAARLDEQICNLAEHILSTSGLVVVSGVGKSGLVGEKISATLVSTGTRSISLDPLDALHGSLGRISAGDVFLALSNSGETEELRQVVSALKAQPVFIAVITGRANSSLAQAAHSVLDIGPVQEVCALGLTPTTSTTAMMALGDALALIIQERRGFTERDFARFHPGGSLGRKLVRVRDLMWPLITVPVVRPGTQLAEVLVTICGAARCTEMAIVLGADEKIVGVVNSRTIAGYVMRAQQLDLEASVDPYIQRPPDAIQDNASLSDAVQVFLRDGGDVLFVQDTAGRFIGLLSRRDVETNSGSCRGSRVVDV</sequence>
<dbReference type="SUPFAM" id="SSF54631">
    <property type="entry name" value="CBS-domain pair"/>
    <property type="match status" value="1"/>
</dbReference>
<evidence type="ECO:0000259" key="6">
    <source>
        <dbReference type="PROSITE" id="PS51464"/>
    </source>
</evidence>
<dbReference type="GO" id="GO:1901135">
    <property type="term" value="P:carbohydrate derivative metabolic process"/>
    <property type="evidence" value="ECO:0007669"/>
    <property type="project" value="InterPro"/>
</dbReference>
<dbReference type="Proteomes" id="UP000558284">
    <property type="component" value="Unassembled WGS sequence"/>
</dbReference>
<dbReference type="InterPro" id="IPR046348">
    <property type="entry name" value="SIS_dom_sf"/>
</dbReference>
<dbReference type="Gene3D" id="3.40.50.10490">
    <property type="entry name" value="Glucose-6-phosphate isomerase like protein, domain 1"/>
    <property type="match status" value="1"/>
</dbReference>
<dbReference type="PROSITE" id="PS51464">
    <property type="entry name" value="SIS"/>
    <property type="match status" value="1"/>
</dbReference>
<dbReference type="CDD" id="cd02205">
    <property type="entry name" value="CBS_pair_SF"/>
    <property type="match status" value="1"/>
</dbReference>
<reference evidence="7 8" key="1">
    <citation type="submission" date="2020-07" db="EMBL/GenBank/DDBJ databases">
        <title>Definition of the novel symbiovar canariense within Mesorhizobium novociceri, a new species of genus Mesorhizobium nodulating Cicer canariense in the Caldera de Taburiente National Park (La Palma, Canary Islands).</title>
        <authorList>
            <person name="Leon-Barrios M."/>
            <person name="Perez-Yepez J."/>
            <person name="Flores-Felix J.D."/>
            <person name="Ramirez-Baena M.H."/>
            <person name="Pulido-Suarez L."/>
            <person name="Igual J.M."/>
            <person name="Velazquez E."/>
            <person name="Peix A."/>
        </authorList>
    </citation>
    <scope>NUCLEOTIDE SEQUENCE [LARGE SCALE GENOMIC DNA]</scope>
    <source>
        <strain evidence="7 8">CCANP35</strain>
    </source>
</reference>
<feature type="domain" description="SIS" evidence="6">
    <location>
        <begin position="51"/>
        <end position="194"/>
    </location>
</feature>
<dbReference type="PANTHER" id="PTHR42745:SF1">
    <property type="entry name" value="ARABINOSE 5-PHOSPHATE ISOMERASE KDSD"/>
    <property type="match status" value="1"/>
</dbReference>
<gene>
    <name evidence="7" type="ORF">H0241_19935</name>
</gene>
<comment type="similarity">
    <text evidence="1">Belongs to the SIS family. GutQ/KpsF subfamily.</text>
</comment>
<evidence type="ECO:0000256" key="3">
    <source>
        <dbReference type="ARBA" id="ARBA00023122"/>
    </source>
</evidence>
<dbReference type="CDD" id="cd05014">
    <property type="entry name" value="SIS_Kpsf"/>
    <property type="match status" value="1"/>
</dbReference>
<keyword evidence="7" id="KW-0413">Isomerase</keyword>
<dbReference type="GO" id="GO:0016853">
    <property type="term" value="F:isomerase activity"/>
    <property type="evidence" value="ECO:0007669"/>
    <property type="project" value="UniProtKB-KW"/>
</dbReference>